<evidence type="ECO:0000313" key="4">
    <source>
        <dbReference type="WBParaSite" id="SVE_1882200.1"/>
    </source>
</evidence>
<dbReference type="Proteomes" id="UP000035680">
    <property type="component" value="Unassembled WGS sequence"/>
</dbReference>
<evidence type="ECO:0000256" key="1">
    <source>
        <dbReference type="SAM" id="Phobius"/>
    </source>
</evidence>
<keyword evidence="3" id="KW-1185">Reference proteome</keyword>
<evidence type="ECO:0000313" key="3">
    <source>
        <dbReference type="Proteomes" id="UP000035680"/>
    </source>
</evidence>
<dbReference type="WBParaSite" id="SVE_1882200.1">
    <property type="protein sequence ID" value="SVE_1882200.1"/>
    <property type="gene ID" value="SVE_1882200"/>
</dbReference>
<name>A0A0K0G276_STRVS</name>
<dbReference type="AlphaFoldDB" id="A0A0K0G276"/>
<feature type="domain" description="DUF7027" evidence="2">
    <location>
        <begin position="19"/>
        <end position="113"/>
    </location>
</feature>
<feature type="transmembrane region" description="Helical" evidence="1">
    <location>
        <begin position="85"/>
        <end position="103"/>
    </location>
</feature>
<dbReference type="Pfam" id="PF22954">
    <property type="entry name" value="DUF7027"/>
    <property type="match status" value="1"/>
</dbReference>
<evidence type="ECO:0000259" key="2">
    <source>
        <dbReference type="Pfam" id="PF22954"/>
    </source>
</evidence>
<feature type="transmembrane region" description="Helical" evidence="1">
    <location>
        <begin position="21"/>
        <end position="42"/>
    </location>
</feature>
<sequence length="228" mass="26107">MDFSPTADKWKCCCCLLPQGLQILALVEIIIFFSTLIGTLIFTVTSQPSTLQDIIFNYSFIFVLAFYTLSSILLIVGLRKIIPTLLYPTILARILLIIFLQIFGVSKTLLTDEALNDDEEMEYNSRTEYYHNRGNYKNSKQYTAVRFVGFVFLFIFITIALLYTIYIVVRALKYVNGYSKLLIRRSSLVAAEVISDNMIAQHYRIESLINESQKEQGNNGAGEQLHHL</sequence>
<proteinExistence type="predicted"/>
<reference evidence="4" key="2">
    <citation type="submission" date="2015-08" db="UniProtKB">
        <authorList>
            <consortium name="WormBaseParasite"/>
        </authorList>
    </citation>
    <scope>IDENTIFICATION</scope>
</reference>
<keyword evidence="1" id="KW-0472">Membrane</keyword>
<accession>A0A0K0G276</accession>
<keyword evidence="1" id="KW-0812">Transmembrane</keyword>
<protein>
    <submittedName>
        <fullName evidence="4">MARVEL domain-containing protein</fullName>
    </submittedName>
</protein>
<feature type="transmembrane region" description="Helical" evidence="1">
    <location>
        <begin position="147"/>
        <end position="169"/>
    </location>
</feature>
<keyword evidence="1" id="KW-1133">Transmembrane helix</keyword>
<feature type="transmembrane region" description="Helical" evidence="1">
    <location>
        <begin position="54"/>
        <end position="78"/>
    </location>
</feature>
<reference evidence="3" key="1">
    <citation type="submission" date="2014-07" db="EMBL/GenBank/DDBJ databases">
        <authorList>
            <person name="Martin A.A"/>
            <person name="De Silva N."/>
        </authorList>
    </citation>
    <scope>NUCLEOTIDE SEQUENCE</scope>
</reference>
<dbReference type="InterPro" id="IPR054291">
    <property type="entry name" value="DUF7027"/>
</dbReference>
<organism evidence="3 4">
    <name type="scientific">Strongyloides venezuelensis</name>
    <name type="common">Threadworm</name>
    <dbReference type="NCBI Taxonomy" id="75913"/>
    <lineage>
        <taxon>Eukaryota</taxon>
        <taxon>Metazoa</taxon>
        <taxon>Ecdysozoa</taxon>
        <taxon>Nematoda</taxon>
        <taxon>Chromadorea</taxon>
        <taxon>Rhabditida</taxon>
        <taxon>Tylenchina</taxon>
        <taxon>Panagrolaimomorpha</taxon>
        <taxon>Strongyloidoidea</taxon>
        <taxon>Strongyloididae</taxon>
        <taxon>Strongyloides</taxon>
    </lineage>
</organism>